<comment type="function">
    <text evidence="5">Component of the proteasome, a multicatalytic proteinase complex which is characterized by its ability to cleave peptides with Arg, Phe, Tyr, Leu, and Glu adjacent to the leaving group at neutral or slightly basic pH. The proteasome has an ATP-dependent proteolytic activity.</text>
</comment>
<dbReference type="InterPro" id="IPR001353">
    <property type="entry name" value="Proteasome_sua/b"/>
</dbReference>
<keyword evidence="3 5" id="KW-0539">Nucleus</keyword>
<proteinExistence type="inferred from homology"/>
<keyword evidence="7" id="KW-1185">Reference proteome</keyword>
<dbReference type="Proteomes" id="UP000271241">
    <property type="component" value="Unassembled WGS sequence"/>
</dbReference>
<dbReference type="GO" id="GO:0005634">
    <property type="term" value="C:nucleus"/>
    <property type="evidence" value="ECO:0007669"/>
    <property type="project" value="UniProtKB-SubCell"/>
</dbReference>
<evidence type="ECO:0000313" key="6">
    <source>
        <dbReference type="EMBL" id="RKP04603.1"/>
    </source>
</evidence>
<comment type="subunit">
    <text evidence="4">The 26S proteasome consists of a 20S proteasome core and two 19S regulatory subunits. The 20S proteasome core is composed of 28 subunits that are arranged in four stacked rings, resulting in a barrel-shaped structure. The two end rings are each formed by seven alpha subunits, and the two central rings are each formed by seven beta subunits. The catalytic chamber with the active sites is on the inside of the barrel.</text>
</comment>
<dbReference type="InterPro" id="IPR023333">
    <property type="entry name" value="Proteasome_suB-type"/>
</dbReference>
<name>A0A4P9XG51_9FUNG</name>
<keyword evidence="1 5" id="KW-0963">Cytoplasm</keyword>
<dbReference type="AlphaFoldDB" id="A0A4P9XG51"/>
<dbReference type="EMBL" id="KZ993595">
    <property type="protein sequence ID" value="RKP04603.1"/>
    <property type="molecule type" value="Genomic_DNA"/>
</dbReference>
<dbReference type="InterPro" id="IPR035206">
    <property type="entry name" value="Proteasome_beta2"/>
</dbReference>
<evidence type="ECO:0000256" key="3">
    <source>
        <dbReference type="ARBA" id="ARBA00023242"/>
    </source>
</evidence>
<reference evidence="7" key="1">
    <citation type="journal article" date="2018" name="Nat. Microbiol.">
        <title>Leveraging single-cell genomics to expand the fungal tree of life.</title>
        <authorList>
            <person name="Ahrendt S.R."/>
            <person name="Quandt C.A."/>
            <person name="Ciobanu D."/>
            <person name="Clum A."/>
            <person name="Salamov A."/>
            <person name="Andreopoulos B."/>
            <person name="Cheng J.F."/>
            <person name="Woyke T."/>
            <person name="Pelin A."/>
            <person name="Henrissat B."/>
            <person name="Reynolds N.K."/>
            <person name="Benny G.L."/>
            <person name="Smith M.E."/>
            <person name="James T.Y."/>
            <person name="Grigoriev I.V."/>
        </authorList>
    </citation>
    <scope>NUCLEOTIDE SEQUENCE [LARGE SCALE GENOMIC DNA]</scope>
    <source>
        <strain evidence="7">RSA 1356</strain>
    </source>
</reference>
<comment type="subunit">
    <text evidence="5">Component of the proteasome complex.</text>
</comment>
<dbReference type="PANTHER" id="PTHR32194:SF2">
    <property type="entry name" value="PROTEASOME SUBUNIT BETA TYPE-1"/>
    <property type="match status" value="1"/>
</dbReference>
<comment type="similarity">
    <text evidence="5">Belongs to the peptidase T1B family.</text>
</comment>
<dbReference type="PANTHER" id="PTHR32194">
    <property type="entry name" value="METALLOPROTEASE TLDD"/>
    <property type="match status" value="1"/>
</dbReference>
<protein>
    <recommendedName>
        <fullName evidence="5">Proteasome subunit beta</fullName>
    </recommendedName>
</protein>
<evidence type="ECO:0000256" key="5">
    <source>
        <dbReference type="RuleBase" id="RU004203"/>
    </source>
</evidence>
<dbReference type="GO" id="GO:0005839">
    <property type="term" value="C:proteasome core complex"/>
    <property type="evidence" value="ECO:0007669"/>
    <property type="project" value="InterPro"/>
</dbReference>
<organism evidence="6 7">
    <name type="scientific">Thamnocephalis sphaerospora</name>
    <dbReference type="NCBI Taxonomy" id="78915"/>
    <lineage>
        <taxon>Eukaryota</taxon>
        <taxon>Fungi</taxon>
        <taxon>Fungi incertae sedis</taxon>
        <taxon>Zoopagomycota</taxon>
        <taxon>Zoopagomycotina</taxon>
        <taxon>Zoopagomycetes</taxon>
        <taxon>Zoopagales</taxon>
        <taxon>Sigmoideomycetaceae</taxon>
        <taxon>Thamnocephalis</taxon>
    </lineage>
</organism>
<dbReference type="OrthoDB" id="268428at2759"/>
<evidence type="ECO:0000256" key="1">
    <source>
        <dbReference type="ARBA" id="ARBA00022490"/>
    </source>
</evidence>
<dbReference type="GO" id="GO:0005737">
    <property type="term" value="C:cytoplasm"/>
    <property type="evidence" value="ECO:0007669"/>
    <property type="project" value="UniProtKB-SubCell"/>
</dbReference>
<dbReference type="PROSITE" id="PS51476">
    <property type="entry name" value="PROTEASOME_BETA_2"/>
    <property type="match status" value="1"/>
</dbReference>
<dbReference type="STRING" id="78915.A0A4P9XG51"/>
<dbReference type="InterPro" id="IPR029055">
    <property type="entry name" value="Ntn_hydrolases_N"/>
</dbReference>
<keyword evidence="2 5" id="KW-0647">Proteasome</keyword>
<dbReference type="GO" id="GO:0010498">
    <property type="term" value="P:proteasomal protein catabolic process"/>
    <property type="evidence" value="ECO:0007669"/>
    <property type="project" value="InterPro"/>
</dbReference>
<evidence type="ECO:0000256" key="2">
    <source>
        <dbReference type="ARBA" id="ARBA00022942"/>
    </source>
</evidence>
<dbReference type="Gene3D" id="3.60.20.10">
    <property type="entry name" value="Glutamine Phosphoribosylpyrophosphate, subunit 1, domain 1"/>
    <property type="match status" value="1"/>
</dbReference>
<evidence type="ECO:0000313" key="7">
    <source>
        <dbReference type="Proteomes" id="UP000271241"/>
    </source>
</evidence>
<accession>A0A4P9XG51</accession>
<comment type="subcellular location">
    <subcellularLocation>
        <location evidence="5">Cytoplasm</location>
    </subcellularLocation>
    <subcellularLocation>
        <location evidence="5">Nucleus</location>
    </subcellularLocation>
</comment>
<evidence type="ECO:0000256" key="4">
    <source>
        <dbReference type="ARBA" id="ARBA00026071"/>
    </source>
</evidence>
<dbReference type="CDD" id="cd03758">
    <property type="entry name" value="proteasome_beta_type_2"/>
    <property type="match status" value="1"/>
</dbReference>
<dbReference type="SUPFAM" id="SSF56235">
    <property type="entry name" value="N-terminal nucleophile aminohydrolases (Ntn hydrolases)"/>
    <property type="match status" value="1"/>
</dbReference>
<sequence>MEFLLGITGRDFVLTLTDTTVARSITIMKSNEDKSRELTPTSLMLYSGESGDTVQFAEYIQANLRLERMRKQVDLSTNAVASFVRRQLAQSLRSRKPYQVNLLIAGADAHEKEGERARIYWIDYLSASARCPYACQGYGAYYCLSLLDRHHRADMTLEEVKELARLCVAEMRRRFVVNLGNFKCKIVSVDGIREEPLFDETTA</sequence>
<dbReference type="FunFam" id="3.60.20.10:FF:000008">
    <property type="entry name" value="Proteasome subunit beta type-4"/>
    <property type="match status" value="1"/>
</dbReference>
<gene>
    <name evidence="6" type="ORF">THASP1DRAFT_33611</name>
</gene>
<dbReference type="Pfam" id="PF00227">
    <property type="entry name" value="Proteasome"/>
    <property type="match status" value="1"/>
</dbReference>